<dbReference type="OrthoDB" id="608579at2"/>
<evidence type="ECO:0000256" key="1">
    <source>
        <dbReference type="ARBA" id="ARBA00022670"/>
    </source>
</evidence>
<dbReference type="Gene3D" id="2.60.120.260">
    <property type="entry name" value="Galactose-binding domain-like"/>
    <property type="match status" value="1"/>
</dbReference>
<keyword evidence="6" id="KW-1185">Reference proteome</keyword>
<feature type="domain" description="P/Homo B" evidence="4">
    <location>
        <begin position="58"/>
        <end position="159"/>
    </location>
</feature>
<evidence type="ECO:0000313" key="5">
    <source>
        <dbReference type="EMBL" id="SIS58096.1"/>
    </source>
</evidence>
<dbReference type="InterPro" id="IPR002884">
    <property type="entry name" value="P_dom"/>
</dbReference>
<dbReference type="AlphaFoldDB" id="A0A1N7K921"/>
<dbReference type="RefSeq" id="WP_076385623.1">
    <property type="nucleotide sequence ID" value="NZ_FTOI01000003.1"/>
</dbReference>
<feature type="signal peptide" evidence="3">
    <location>
        <begin position="1"/>
        <end position="20"/>
    </location>
</feature>
<reference evidence="6" key="1">
    <citation type="submission" date="2017-01" db="EMBL/GenBank/DDBJ databases">
        <authorList>
            <person name="Varghese N."/>
            <person name="Submissions S."/>
        </authorList>
    </citation>
    <scope>NUCLEOTIDE SEQUENCE [LARGE SCALE GENOMIC DNA]</scope>
    <source>
        <strain evidence="6">DSM 23145</strain>
    </source>
</reference>
<dbReference type="NCBIfam" id="TIGR04131">
    <property type="entry name" value="Bac_Flav_CTERM"/>
    <property type="match status" value="1"/>
</dbReference>
<proteinExistence type="predicted"/>
<dbReference type="GO" id="GO:0006508">
    <property type="term" value="P:proteolysis"/>
    <property type="evidence" value="ECO:0007669"/>
    <property type="project" value="UniProtKB-KW"/>
</dbReference>
<dbReference type="Proteomes" id="UP000185839">
    <property type="component" value="Unassembled WGS sequence"/>
</dbReference>
<keyword evidence="3" id="KW-0732">Signal</keyword>
<evidence type="ECO:0000256" key="3">
    <source>
        <dbReference type="SAM" id="SignalP"/>
    </source>
</evidence>
<evidence type="ECO:0000256" key="2">
    <source>
        <dbReference type="ARBA" id="ARBA00022801"/>
    </source>
</evidence>
<dbReference type="EMBL" id="FTOI01000003">
    <property type="protein sequence ID" value="SIS58096.1"/>
    <property type="molecule type" value="Genomic_DNA"/>
</dbReference>
<organism evidence="5 6">
    <name type="scientific">Kaistella chaponensis</name>
    <dbReference type="NCBI Taxonomy" id="713588"/>
    <lineage>
        <taxon>Bacteria</taxon>
        <taxon>Pseudomonadati</taxon>
        <taxon>Bacteroidota</taxon>
        <taxon>Flavobacteriia</taxon>
        <taxon>Flavobacteriales</taxon>
        <taxon>Weeksellaceae</taxon>
        <taxon>Chryseobacterium group</taxon>
        <taxon>Kaistella</taxon>
    </lineage>
</organism>
<accession>A0A1N7K921</accession>
<name>A0A1N7K921_9FLAO</name>
<dbReference type="InterPro" id="IPR026341">
    <property type="entry name" value="T9SS_type_B"/>
</dbReference>
<keyword evidence="1" id="KW-0645">Protease</keyword>
<dbReference type="STRING" id="713588.SAMN05421789_10378"/>
<dbReference type="Pfam" id="PF13585">
    <property type="entry name" value="CHU_C"/>
    <property type="match status" value="1"/>
</dbReference>
<dbReference type="GO" id="GO:0004252">
    <property type="term" value="F:serine-type endopeptidase activity"/>
    <property type="evidence" value="ECO:0007669"/>
    <property type="project" value="InterPro"/>
</dbReference>
<dbReference type="Pfam" id="PF01483">
    <property type="entry name" value="P_proprotein"/>
    <property type="match status" value="1"/>
</dbReference>
<gene>
    <name evidence="5" type="ORF">SAMN05421789_10378</name>
</gene>
<keyword evidence="2" id="KW-0378">Hydrolase</keyword>
<evidence type="ECO:0000313" key="6">
    <source>
        <dbReference type="Proteomes" id="UP000185839"/>
    </source>
</evidence>
<sequence>MFYKKYIIVLLTVVFNFCTAQTFSGVGGNIPKNDYTVFDINVNGIGVLNSSHGLEKICVNINFPHDENLKLALRSPFGSIIILSENNGGKGSDYIGTCFDGVSTKSIALGEAPFTGNFLAERSLGILNNNQSGDGKWSLIIYNNSTSLSGNLTNWTITFGNNPVITPPDPPYPNCSSNIPTTCTTEAFCDYGKSFCGVYNNAYGMPVVNPQKGYLKFKASGKSAAFRVWIKNGGPDRNLGGALPIELNVSFYRSDCISAGAQPLITFVLPYNLDTIPDPNYYELKLNDILDECELYTIKLEGINNKCYFDYAIEQTAGINVKEIVVDPPSAKICAGDSVDLSVIQGCGPFVWSPSTGLNTSFGSHVVASPTVTTMYKVSSTGACSKTKDVLVEVVPKPIVNAGLDQTKCSNIFQMNANVPATGENGFWKIINGNVSPTISSDPKQIFVLNSQTATLRWTVTNGICTVVDDVQLVNTLPSNTNLNFSYESPVCIKKYNFLSPQLSVNFSAGGTFSSTSGLVINPITGVINLSQSSPGNYIINYKIYVNPTCGTVDYGAFIEIKPYTNPVINFSFPSTICNDVKSVLPNLPSGFQIGGTFSSSSTNLSMDTTTGMINVANSQNGVYTITYHFPGSLADCIAPNTYSQQVSILSKPQYTQNLDVVSCNITGTGIGSFNLLSTKASLTTETNATVSFFETLQDAEQNQNPIINTNSYPNEVPYHDIIFARISVPNKCTVYATLNLNVKENPYSDTLGEGPYYICKGTTLELDAGEGFSGYEWSPTNEKSQKITVSSPGEYCVKITSTDGCSFVQCVLVKEGVLPEFTIEIIPNYMIVHVTSGNAPYEYSLDGINWQNENQFPYSKGNTYTIFVREKSKANCVASKTVHIPLIPNVITPNGDGINDFWNLSTLNFYSGTIKVKLFNQHGTLVKELTINDGKNLAMNEINPYQKLSSGTYWYLIEIPNFVILKGWLLVKNR</sequence>
<protein>
    <submittedName>
        <fullName evidence="5">Gliding motility-associated C-terminal domain-containing protein</fullName>
    </submittedName>
</protein>
<evidence type="ECO:0000259" key="4">
    <source>
        <dbReference type="Pfam" id="PF01483"/>
    </source>
</evidence>
<feature type="chain" id="PRO_5012794701" evidence="3">
    <location>
        <begin position="21"/>
        <end position="975"/>
    </location>
</feature>